<feature type="region of interest" description="Disordered" evidence="1">
    <location>
        <begin position="48"/>
        <end position="70"/>
    </location>
</feature>
<dbReference type="Proteomes" id="UP000053732">
    <property type="component" value="Unassembled WGS sequence"/>
</dbReference>
<keyword evidence="3" id="KW-1185">Reference proteome</keyword>
<protein>
    <submittedName>
        <fullName evidence="2">Str. FM013</fullName>
    </submittedName>
</protein>
<gene>
    <name evidence="2" type="ORF">PCAMFM013_S015g000010</name>
</gene>
<sequence length="70" mass="8289">MEELHTRMKFIERSSFDQRARDETVRKELDEICTRLMIVETEIQKVVKRGHNKGAEGQKTSRSLRRGNND</sequence>
<evidence type="ECO:0000313" key="2">
    <source>
        <dbReference type="EMBL" id="CRL25424.1"/>
    </source>
</evidence>
<evidence type="ECO:0000256" key="1">
    <source>
        <dbReference type="SAM" id="MobiDB-lite"/>
    </source>
</evidence>
<evidence type="ECO:0000313" key="3">
    <source>
        <dbReference type="Proteomes" id="UP000053732"/>
    </source>
</evidence>
<name>A0A0G4PGG3_PENC3</name>
<dbReference type="EMBL" id="HG793148">
    <property type="protein sequence ID" value="CRL25424.1"/>
    <property type="molecule type" value="Genomic_DNA"/>
</dbReference>
<dbReference type="AlphaFoldDB" id="A0A0G4PGG3"/>
<organism evidence="2 3">
    <name type="scientific">Penicillium camemberti (strain FM 013)</name>
    <dbReference type="NCBI Taxonomy" id="1429867"/>
    <lineage>
        <taxon>Eukaryota</taxon>
        <taxon>Fungi</taxon>
        <taxon>Dikarya</taxon>
        <taxon>Ascomycota</taxon>
        <taxon>Pezizomycotina</taxon>
        <taxon>Eurotiomycetes</taxon>
        <taxon>Eurotiomycetidae</taxon>
        <taxon>Eurotiales</taxon>
        <taxon>Aspergillaceae</taxon>
        <taxon>Penicillium</taxon>
    </lineage>
</organism>
<proteinExistence type="predicted"/>
<reference evidence="2 3" key="1">
    <citation type="journal article" date="2014" name="Nat. Commun.">
        <title>Multiple recent horizontal transfers of a large genomic region in cheese making fungi.</title>
        <authorList>
            <person name="Cheeseman K."/>
            <person name="Ropars J."/>
            <person name="Renault P."/>
            <person name="Dupont J."/>
            <person name="Gouzy J."/>
            <person name="Branca A."/>
            <person name="Abraham A.L."/>
            <person name="Ceppi M."/>
            <person name="Conseiller E."/>
            <person name="Debuchy R."/>
            <person name="Malagnac F."/>
            <person name="Goarin A."/>
            <person name="Silar P."/>
            <person name="Lacoste S."/>
            <person name="Sallet E."/>
            <person name="Bensimon A."/>
            <person name="Giraud T."/>
            <person name="Brygoo Y."/>
        </authorList>
    </citation>
    <scope>NUCLEOTIDE SEQUENCE [LARGE SCALE GENOMIC DNA]</scope>
    <source>
        <strain evidence="3">FM 013</strain>
    </source>
</reference>
<accession>A0A0G4PGG3</accession>